<protein>
    <submittedName>
        <fullName evidence="7">RF-1 domain-containing protein</fullName>
    </submittedName>
</protein>
<dbReference type="SUPFAM" id="SSF75620">
    <property type="entry name" value="Release factor"/>
    <property type="match status" value="1"/>
</dbReference>
<evidence type="ECO:0000256" key="4">
    <source>
        <dbReference type="ARBA" id="ARBA00023128"/>
    </source>
</evidence>
<keyword evidence="3" id="KW-0809">Transit peptide</keyword>
<dbReference type="FunFam" id="3.30.160.20:FF:000065">
    <property type="entry name" value="Peptidyl-tRNA hydrolase domain protein"/>
    <property type="match status" value="1"/>
</dbReference>
<dbReference type="InterPro" id="IPR000352">
    <property type="entry name" value="Pep_chain_release_fac_I"/>
</dbReference>
<organism evidence="7 8">
    <name type="scientific">Colletotrichum lupini</name>
    <dbReference type="NCBI Taxonomy" id="145971"/>
    <lineage>
        <taxon>Eukaryota</taxon>
        <taxon>Fungi</taxon>
        <taxon>Dikarya</taxon>
        <taxon>Ascomycota</taxon>
        <taxon>Pezizomycotina</taxon>
        <taxon>Sordariomycetes</taxon>
        <taxon>Hypocreomycetidae</taxon>
        <taxon>Glomerellales</taxon>
        <taxon>Glomerellaceae</taxon>
        <taxon>Colletotrichum</taxon>
        <taxon>Colletotrichum acutatum species complex</taxon>
    </lineage>
</organism>
<feature type="region of interest" description="Disordered" evidence="5">
    <location>
        <begin position="108"/>
        <end position="149"/>
    </location>
</feature>
<reference evidence="7" key="1">
    <citation type="journal article" date="2021" name="Mol. Plant Microbe Interact.">
        <title>Complete Genome Sequence of the Plant-Pathogenic Fungus Colletotrichum lupini.</title>
        <authorList>
            <person name="Baroncelli R."/>
            <person name="Pensec F."/>
            <person name="Da Lio D."/>
            <person name="Boufleur T."/>
            <person name="Vicente I."/>
            <person name="Sarrocco S."/>
            <person name="Picot A."/>
            <person name="Baraldi E."/>
            <person name="Sukno S."/>
            <person name="Thon M."/>
            <person name="Le Floch G."/>
        </authorList>
    </citation>
    <scope>NUCLEOTIDE SEQUENCE</scope>
    <source>
        <strain evidence="7">IMI 504893</strain>
    </source>
</reference>
<dbReference type="GO" id="GO:0032543">
    <property type="term" value="P:mitochondrial translation"/>
    <property type="evidence" value="ECO:0007669"/>
    <property type="project" value="UniProtKB-ARBA"/>
</dbReference>
<dbReference type="GO" id="GO:0005739">
    <property type="term" value="C:mitochondrion"/>
    <property type="evidence" value="ECO:0007669"/>
    <property type="project" value="UniProtKB-SubCell"/>
</dbReference>
<evidence type="ECO:0000256" key="3">
    <source>
        <dbReference type="ARBA" id="ARBA00022946"/>
    </source>
</evidence>
<feature type="compositionally biased region" description="Basic residues" evidence="5">
    <location>
        <begin position="202"/>
        <end position="217"/>
    </location>
</feature>
<dbReference type="AlphaFoldDB" id="A0A9Q8SS98"/>
<feature type="compositionally biased region" description="Polar residues" evidence="5">
    <location>
        <begin position="37"/>
        <end position="46"/>
    </location>
</feature>
<dbReference type="Gene3D" id="3.30.160.20">
    <property type="match status" value="1"/>
</dbReference>
<keyword evidence="4" id="KW-0496">Mitochondrion</keyword>
<dbReference type="InterPro" id="IPR045853">
    <property type="entry name" value="Pep_chain_release_fac_I_sf"/>
</dbReference>
<feature type="compositionally biased region" description="Polar residues" evidence="5">
    <location>
        <begin position="257"/>
        <end position="269"/>
    </location>
</feature>
<evidence type="ECO:0000259" key="6">
    <source>
        <dbReference type="Pfam" id="PF00472"/>
    </source>
</evidence>
<sequence length="269" mass="29074">MPANRPPAADTPHLNRAQCWRTAWPTTRAVKQRTSNRHSITPQPTDNGPARAMPPPLPLLTRLPLQAGASNANAFMRRGPPTAARPALLLPLPSLPLPLVALFTTSPSASLKRHQMPPRPKPPPDSDIEESYLKGSGPGGQKINKTSSAVQLKHIPTGIVVKSQATRSRSQNRKIAREILAEKIDNLQNGDQSRSAIVGDVKRKKAASASKKSKRKYRQLEEEKANSEASEDGASEEAVQDETNGDPSSEEVKTSHTADPSSIVQSKNP</sequence>
<dbReference type="GeneID" id="73342066"/>
<gene>
    <name evidence="7" type="ORF">CLUP02_08066</name>
</gene>
<dbReference type="RefSeq" id="XP_049144199.1">
    <property type="nucleotide sequence ID" value="XM_049287056.1"/>
</dbReference>
<evidence type="ECO:0000256" key="5">
    <source>
        <dbReference type="SAM" id="MobiDB-lite"/>
    </source>
</evidence>
<evidence type="ECO:0000313" key="8">
    <source>
        <dbReference type="Proteomes" id="UP000830671"/>
    </source>
</evidence>
<dbReference type="Pfam" id="PF00472">
    <property type="entry name" value="RF-1"/>
    <property type="match status" value="1"/>
</dbReference>
<dbReference type="EMBL" id="CP019476">
    <property type="protein sequence ID" value="UQC82576.1"/>
    <property type="molecule type" value="Genomic_DNA"/>
</dbReference>
<feature type="domain" description="Prokaryotic-type class I peptide chain release factors" evidence="6">
    <location>
        <begin position="125"/>
        <end position="219"/>
    </location>
</feature>
<feature type="compositionally biased region" description="Acidic residues" evidence="5">
    <location>
        <begin position="229"/>
        <end position="244"/>
    </location>
</feature>
<evidence type="ECO:0000313" key="7">
    <source>
        <dbReference type="EMBL" id="UQC82576.1"/>
    </source>
</evidence>
<dbReference type="KEGG" id="clup:CLUP02_08066"/>
<dbReference type="InterPro" id="IPR052405">
    <property type="entry name" value="Mito_Transl_Release_Factor"/>
</dbReference>
<comment type="similarity">
    <text evidence="2">Belongs to the prokaryotic/mitochondrial release factor family.</text>
</comment>
<feature type="region of interest" description="Disordered" evidence="5">
    <location>
        <begin position="28"/>
        <end position="52"/>
    </location>
</feature>
<evidence type="ECO:0000256" key="2">
    <source>
        <dbReference type="ARBA" id="ARBA00010835"/>
    </source>
</evidence>
<evidence type="ECO:0000256" key="1">
    <source>
        <dbReference type="ARBA" id="ARBA00004173"/>
    </source>
</evidence>
<feature type="region of interest" description="Disordered" evidence="5">
    <location>
        <begin position="187"/>
        <end position="269"/>
    </location>
</feature>
<dbReference type="GO" id="GO:0003747">
    <property type="term" value="F:translation release factor activity"/>
    <property type="evidence" value="ECO:0007669"/>
    <property type="project" value="InterPro"/>
</dbReference>
<dbReference type="PANTHER" id="PTHR46203:SF1">
    <property type="entry name" value="MITOCHONDRIAL TRANSLATION RELEASE FACTOR IN RESCUE"/>
    <property type="match status" value="1"/>
</dbReference>
<dbReference type="PANTHER" id="PTHR46203">
    <property type="entry name" value="PROBABLE PEPTIDE CHAIN RELEASE FACTOR C12ORF65"/>
    <property type="match status" value="1"/>
</dbReference>
<proteinExistence type="inferred from homology"/>
<comment type="subcellular location">
    <subcellularLocation>
        <location evidence="1">Mitochondrion</location>
    </subcellularLocation>
</comment>
<dbReference type="Proteomes" id="UP000830671">
    <property type="component" value="Chromosome 4"/>
</dbReference>
<name>A0A9Q8SS98_9PEZI</name>
<keyword evidence="8" id="KW-1185">Reference proteome</keyword>
<accession>A0A9Q8SS98</accession>